<keyword evidence="2" id="KW-1185">Reference proteome</keyword>
<proteinExistence type="predicted"/>
<evidence type="ECO:0000313" key="1">
    <source>
        <dbReference type="EMBL" id="CAG8721904.1"/>
    </source>
</evidence>
<accession>A0ACA9PVU1</accession>
<evidence type="ECO:0000313" key="2">
    <source>
        <dbReference type="Proteomes" id="UP000789366"/>
    </source>
</evidence>
<dbReference type="Proteomes" id="UP000789366">
    <property type="component" value="Unassembled WGS sequence"/>
</dbReference>
<feature type="non-terminal residue" evidence="1">
    <location>
        <position position="1"/>
    </location>
</feature>
<reference evidence="1" key="1">
    <citation type="submission" date="2021-06" db="EMBL/GenBank/DDBJ databases">
        <authorList>
            <person name="Kallberg Y."/>
            <person name="Tangrot J."/>
            <person name="Rosling A."/>
        </authorList>
    </citation>
    <scope>NUCLEOTIDE SEQUENCE</scope>
    <source>
        <strain evidence="1">28 12/20/2015</strain>
    </source>
</reference>
<gene>
    <name evidence="1" type="ORF">SPELUC_LOCUS12500</name>
</gene>
<protein>
    <submittedName>
        <fullName evidence="1">10644_t:CDS:1</fullName>
    </submittedName>
</protein>
<comment type="caution">
    <text evidence="1">The sequence shown here is derived from an EMBL/GenBank/DDBJ whole genome shotgun (WGS) entry which is preliminary data.</text>
</comment>
<name>A0ACA9PVU1_9GLOM</name>
<sequence length="103" mass="11592">SNSVELLAPSFQENIQNQQENEDNTTNESFNDEEIADSNSLEEEFGQFLNVWVEISANETEELANIDDDDDLFSLSVGDTVHPAVDSNAKWDLITLFNELPLL</sequence>
<organism evidence="1 2">
    <name type="scientific">Cetraspora pellucida</name>
    <dbReference type="NCBI Taxonomy" id="1433469"/>
    <lineage>
        <taxon>Eukaryota</taxon>
        <taxon>Fungi</taxon>
        <taxon>Fungi incertae sedis</taxon>
        <taxon>Mucoromycota</taxon>
        <taxon>Glomeromycotina</taxon>
        <taxon>Glomeromycetes</taxon>
        <taxon>Diversisporales</taxon>
        <taxon>Gigasporaceae</taxon>
        <taxon>Cetraspora</taxon>
    </lineage>
</organism>
<dbReference type="EMBL" id="CAJVPW010029675">
    <property type="protein sequence ID" value="CAG8721904.1"/>
    <property type="molecule type" value="Genomic_DNA"/>
</dbReference>